<protein>
    <submittedName>
        <fullName evidence="1">Uncharacterized protein</fullName>
    </submittedName>
</protein>
<evidence type="ECO:0000313" key="1">
    <source>
        <dbReference type="EMBL" id="KAB5606698.1"/>
    </source>
</evidence>
<dbReference type="EMBL" id="RQSP01000021">
    <property type="protein sequence ID" value="KAB5606698.1"/>
    <property type="molecule type" value="Genomic_DNA"/>
</dbReference>
<comment type="caution">
    <text evidence="1">The sequence shown here is derived from an EMBL/GenBank/DDBJ whole genome shotgun (WGS) entry which is preliminary data.</text>
</comment>
<accession>A0A5N5RHF4</accession>
<sequence>MVVFICPMQQQIRPLHNVHGQLWTQSPAFGVLWKTSAKTKRKTVPVFAREVPHLKMSAKSGVVPHLG</sequence>
<evidence type="ECO:0000313" key="2">
    <source>
        <dbReference type="Proteomes" id="UP000326336"/>
    </source>
</evidence>
<keyword evidence="2" id="KW-1185">Reference proteome</keyword>
<dbReference type="RefSeq" id="WP_151917021.1">
    <property type="nucleotide sequence ID" value="NZ_RQSP01000021.1"/>
</dbReference>
<proteinExistence type="predicted"/>
<gene>
    <name evidence="1" type="ORF">EHS19_06810</name>
</gene>
<dbReference type="Proteomes" id="UP000326336">
    <property type="component" value="Unassembled WGS sequence"/>
</dbReference>
<reference evidence="1 2" key="1">
    <citation type="journal article" date="2019" name="Int. J. Syst. Evol. Microbiol.">
        <title>Bifidobacterium jacchi sp. nov., isolated from the faeces of a baby common marmoset (Callithrix jacchus).</title>
        <authorList>
            <person name="Modesto M."/>
            <person name="Watanabe K."/>
            <person name="Arita M."/>
            <person name="Satti M."/>
            <person name="Oki K."/>
            <person name="Sciavilla P."/>
            <person name="Patavino C."/>
            <person name="Camma C."/>
            <person name="Michelini S."/>
            <person name="Sgorbati B."/>
            <person name="Mattarelli P."/>
        </authorList>
    </citation>
    <scope>NUCLEOTIDE SEQUENCE [LARGE SCALE GENOMIC DNA]</scope>
    <source>
        <strain evidence="1 2">MRM 9.3</strain>
    </source>
</reference>
<name>A0A5N5RHF4_9BIFI</name>
<dbReference type="AlphaFoldDB" id="A0A5N5RHF4"/>
<organism evidence="1 2">
    <name type="scientific">Bifidobacterium jacchi</name>
    <dbReference type="NCBI Taxonomy" id="2490545"/>
    <lineage>
        <taxon>Bacteria</taxon>
        <taxon>Bacillati</taxon>
        <taxon>Actinomycetota</taxon>
        <taxon>Actinomycetes</taxon>
        <taxon>Bifidobacteriales</taxon>
        <taxon>Bifidobacteriaceae</taxon>
        <taxon>Bifidobacterium</taxon>
    </lineage>
</organism>